<dbReference type="InterPro" id="IPR008254">
    <property type="entry name" value="Flavodoxin/NO_synth"/>
</dbReference>
<evidence type="ECO:0000256" key="1">
    <source>
        <dbReference type="SAM" id="MobiDB-lite"/>
    </source>
</evidence>
<dbReference type="PROSITE" id="PS00201">
    <property type="entry name" value="FLAVODOXIN"/>
    <property type="match status" value="1"/>
</dbReference>
<feature type="region of interest" description="Disordered" evidence="1">
    <location>
        <begin position="61"/>
        <end position="80"/>
    </location>
</feature>
<evidence type="ECO:0000313" key="4">
    <source>
        <dbReference type="Proteomes" id="UP001595909"/>
    </source>
</evidence>
<proteinExistence type="predicted"/>
<dbReference type="Pfam" id="PF00258">
    <property type="entry name" value="Flavodoxin_1"/>
    <property type="match status" value="1"/>
</dbReference>
<feature type="domain" description="Flavodoxin-like" evidence="2">
    <location>
        <begin position="4"/>
        <end position="164"/>
    </location>
</feature>
<dbReference type="Gene3D" id="3.40.50.360">
    <property type="match status" value="1"/>
</dbReference>
<gene>
    <name evidence="3" type="ORF">ACFPEL_02660</name>
</gene>
<evidence type="ECO:0000259" key="2">
    <source>
        <dbReference type="PROSITE" id="PS50902"/>
    </source>
</evidence>
<dbReference type="PROSITE" id="PS50902">
    <property type="entry name" value="FLAVODOXIN_LIKE"/>
    <property type="match status" value="1"/>
</dbReference>
<keyword evidence="4" id="KW-1185">Reference proteome</keyword>
<organism evidence="3 4">
    <name type="scientific">Actinomycetospora chibensis</name>
    <dbReference type="NCBI Taxonomy" id="663606"/>
    <lineage>
        <taxon>Bacteria</taxon>
        <taxon>Bacillati</taxon>
        <taxon>Actinomycetota</taxon>
        <taxon>Actinomycetes</taxon>
        <taxon>Pseudonocardiales</taxon>
        <taxon>Pseudonocardiaceae</taxon>
        <taxon>Actinomycetospora</taxon>
    </lineage>
</organism>
<evidence type="ECO:0000313" key="3">
    <source>
        <dbReference type="EMBL" id="MFC4831302.1"/>
    </source>
</evidence>
<dbReference type="SUPFAM" id="SSF52218">
    <property type="entry name" value="Flavoproteins"/>
    <property type="match status" value="1"/>
</dbReference>
<name>A0ABV9RDN3_9PSEU</name>
<comment type="caution">
    <text evidence="3">The sequence shown here is derived from an EMBL/GenBank/DDBJ whole genome shotgun (WGS) entry which is preliminary data.</text>
</comment>
<dbReference type="InterPro" id="IPR001226">
    <property type="entry name" value="Flavodoxin_CS"/>
</dbReference>
<accession>A0ABV9RDN3</accession>
<protein>
    <submittedName>
        <fullName evidence="3">Flavodoxin family protein</fullName>
    </submittedName>
</protein>
<sequence>MSRALVVFESMFGNTAEVARAVARGLDDHVPTEVVEVGAAPARLAEDVDLVVVGGPTHAFGLSRPSTRQDAAGRREHPPVSSGIGVREWLALLQGATGRRAAAFGTRMGASGLPGSAARGVHRRLRGLGMIPMGSPQSFRVVGMDGPLADGEAARAEAWGDELGIALAVALRGAR</sequence>
<dbReference type="EMBL" id="JBHSIM010000003">
    <property type="protein sequence ID" value="MFC4831302.1"/>
    <property type="molecule type" value="Genomic_DNA"/>
</dbReference>
<reference evidence="4" key="1">
    <citation type="journal article" date="2019" name="Int. J. Syst. Evol. Microbiol.">
        <title>The Global Catalogue of Microorganisms (GCM) 10K type strain sequencing project: providing services to taxonomists for standard genome sequencing and annotation.</title>
        <authorList>
            <consortium name="The Broad Institute Genomics Platform"/>
            <consortium name="The Broad Institute Genome Sequencing Center for Infectious Disease"/>
            <person name="Wu L."/>
            <person name="Ma J."/>
        </authorList>
    </citation>
    <scope>NUCLEOTIDE SEQUENCE [LARGE SCALE GENOMIC DNA]</scope>
    <source>
        <strain evidence="4">CCUG 50347</strain>
    </source>
</reference>
<dbReference type="InterPro" id="IPR029039">
    <property type="entry name" value="Flavoprotein-like_sf"/>
</dbReference>
<dbReference type="RefSeq" id="WP_274186912.1">
    <property type="nucleotide sequence ID" value="NZ_BAABHN010000003.1"/>
</dbReference>
<dbReference type="Proteomes" id="UP001595909">
    <property type="component" value="Unassembled WGS sequence"/>
</dbReference>